<keyword evidence="5" id="KW-0808">Transferase</keyword>
<keyword evidence="9" id="KW-0902">Two-component regulatory system</keyword>
<dbReference type="SUPFAM" id="SSF47384">
    <property type="entry name" value="Homodimeric domain of signal transducing histidine kinase"/>
    <property type="match status" value="1"/>
</dbReference>
<evidence type="ECO:0000313" key="12">
    <source>
        <dbReference type="EMBL" id="MDG5754974.1"/>
    </source>
</evidence>
<dbReference type="InterPro" id="IPR036097">
    <property type="entry name" value="HisK_dim/P_sf"/>
</dbReference>
<dbReference type="CDD" id="cd00082">
    <property type="entry name" value="HisKA"/>
    <property type="match status" value="1"/>
</dbReference>
<evidence type="ECO:0000256" key="4">
    <source>
        <dbReference type="ARBA" id="ARBA00022553"/>
    </source>
</evidence>
<feature type="transmembrane region" description="Helical" evidence="10">
    <location>
        <begin position="32"/>
        <end position="50"/>
    </location>
</feature>
<keyword evidence="6" id="KW-0547">Nucleotide-binding</keyword>
<dbReference type="Pfam" id="PF02518">
    <property type="entry name" value="HATPase_c"/>
    <property type="match status" value="1"/>
</dbReference>
<dbReference type="Gene3D" id="1.10.287.130">
    <property type="match status" value="1"/>
</dbReference>
<dbReference type="InterPro" id="IPR005467">
    <property type="entry name" value="His_kinase_dom"/>
</dbReference>
<dbReference type="PRINTS" id="PR00344">
    <property type="entry name" value="BCTRLSENSOR"/>
</dbReference>
<gene>
    <name evidence="12" type="ORF">P6P90_13505</name>
</gene>
<feature type="transmembrane region" description="Helical" evidence="10">
    <location>
        <begin position="9"/>
        <end position="26"/>
    </location>
</feature>
<organism evidence="12 13">
    <name type="scientific">Ectobacillus antri</name>
    <dbReference type="NCBI Taxonomy" id="2486280"/>
    <lineage>
        <taxon>Bacteria</taxon>
        <taxon>Bacillati</taxon>
        <taxon>Bacillota</taxon>
        <taxon>Bacilli</taxon>
        <taxon>Bacillales</taxon>
        <taxon>Bacillaceae</taxon>
        <taxon>Ectobacillus</taxon>
    </lineage>
</organism>
<keyword evidence="13" id="KW-1185">Reference proteome</keyword>
<dbReference type="PANTHER" id="PTHR45453">
    <property type="entry name" value="PHOSPHATE REGULON SENSOR PROTEIN PHOR"/>
    <property type="match status" value="1"/>
</dbReference>
<comment type="caution">
    <text evidence="12">The sequence shown here is derived from an EMBL/GenBank/DDBJ whole genome shotgun (WGS) entry which is preliminary data.</text>
</comment>
<evidence type="ECO:0000313" key="13">
    <source>
        <dbReference type="Proteomes" id="UP001218246"/>
    </source>
</evidence>
<proteinExistence type="predicted"/>
<dbReference type="Pfam" id="PF00512">
    <property type="entry name" value="HisKA"/>
    <property type="match status" value="1"/>
</dbReference>
<keyword evidence="10" id="KW-0472">Membrane</keyword>
<comment type="subcellular location">
    <subcellularLocation>
        <location evidence="2">Membrane</location>
    </subcellularLocation>
</comment>
<dbReference type="RefSeq" id="WP_278018469.1">
    <property type="nucleotide sequence ID" value="NZ_JARRRY010000015.1"/>
</dbReference>
<accession>A0ABT6H6U1</accession>
<dbReference type="InterPro" id="IPR004358">
    <property type="entry name" value="Sig_transdc_His_kin-like_C"/>
</dbReference>
<dbReference type="Gene3D" id="3.30.565.10">
    <property type="entry name" value="Histidine kinase-like ATPase, C-terminal domain"/>
    <property type="match status" value="1"/>
</dbReference>
<evidence type="ECO:0000256" key="5">
    <source>
        <dbReference type="ARBA" id="ARBA00022679"/>
    </source>
</evidence>
<keyword evidence="4" id="KW-0597">Phosphoprotein</keyword>
<name>A0ABT6H6U1_9BACI</name>
<evidence type="ECO:0000259" key="11">
    <source>
        <dbReference type="PROSITE" id="PS50109"/>
    </source>
</evidence>
<evidence type="ECO:0000256" key="8">
    <source>
        <dbReference type="ARBA" id="ARBA00022840"/>
    </source>
</evidence>
<dbReference type="InterPro" id="IPR003661">
    <property type="entry name" value="HisK_dim/P_dom"/>
</dbReference>
<protein>
    <recommendedName>
        <fullName evidence="3">histidine kinase</fullName>
        <ecNumber evidence="3">2.7.13.3</ecNumber>
    </recommendedName>
</protein>
<reference evidence="12 13" key="1">
    <citation type="submission" date="2023-04" db="EMBL/GenBank/DDBJ databases">
        <title>Ectobacillus antri isolated from activated sludge.</title>
        <authorList>
            <person name="Yan P."/>
            <person name="Liu X."/>
        </authorList>
    </citation>
    <scope>NUCLEOTIDE SEQUENCE [LARGE SCALE GENOMIC DNA]</scope>
    <source>
        <strain evidence="12 13">C18H</strain>
    </source>
</reference>
<dbReference type="Proteomes" id="UP001218246">
    <property type="component" value="Unassembled WGS sequence"/>
</dbReference>
<keyword evidence="10" id="KW-0812">Transmembrane</keyword>
<evidence type="ECO:0000256" key="1">
    <source>
        <dbReference type="ARBA" id="ARBA00000085"/>
    </source>
</evidence>
<dbReference type="SMART" id="SM00388">
    <property type="entry name" value="HisKA"/>
    <property type="match status" value="1"/>
</dbReference>
<sequence>MKIDKVQKLILAQFLLTICLVIMDVYHVPAGIWKWGIFAGVFSIIVVLFFERSQYKTRLQELNVVLKRAMNGHPTRVLTNRDVLWNEVIFSINELIESYERVYAQSVQEQVARKQLFASMSHDIRTPLTSIIGYIDAIKDGVVASTEERQSYLEIVSKKSISLKKLIDEMFEIAKIDANEMSFQMEPLDLAELTREVLITFVPQINELQIVPHIDVPEQPCIIEGDYMSLLRMIENVVKNAVQYGYTGGVLGVTLREHKDAYELLIWDKGPGIQEEDLQRVFHRMYRGDAARTQANSGSGLGLSIAKALAQKHGGSIWVESIPWECTTFGIIIPKHDLRDF</sequence>
<dbReference type="InterPro" id="IPR036890">
    <property type="entry name" value="HATPase_C_sf"/>
</dbReference>
<keyword evidence="8" id="KW-0067">ATP-binding</keyword>
<evidence type="ECO:0000256" key="2">
    <source>
        <dbReference type="ARBA" id="ARBA00004370"/>
    </source>
</evidence>
<dbReference type="GO" id="GO:0016301">
    <property type="term" value="F:kinase activity"/>
    <property type="evidence" value="ECO:0007669"/>
    <property type="project" value="UniProtKB-KW"/>
</dbReference>
<keyword evidence="10" id="KW-1133">Transmembrane helix</keyword>
<evidence type="ECO:0000256" key="7">
    <source>
        <dbReference type="ARBA" id="ARBA00022777"/>
    </source>
</evidence>
<dbReference type="PROSITE" id="PS50109">
    <property type="entry name" value="HIS_KIN"/>
    <property type="match status" value="1"/>
</dbReference>
<dbReference type="InterPro" id="IPR003594">
    <property type="entry name" value="HATPase_dom"/>
</dbReference>
<dbReference type="EMBL" id="JARULN010000016">
    <property type="protein sequence ID" value="MDG5754974.1"/>
    <property type="molecule type" value="Genomic_DNA"/>
</dbReference>
<dbReference type="SUPFAM" id="SSF55874">
    <property type="entry name" value="ATPase domain of HSP90 chaperone/DNA topoisomerase II/histidine kinase"/>
    <property type="match status" value="1"/>
</dbReference>
<dbReference type="PANTHER" id="PTHR45453:SF1">
    <property type="entry name" value="PHOSPHATE REGULON SENSOR PROTEIN PHOR"/>
    <property type="match status" value="1"/>
</dbReference>
<feature type="domain" description="Histidine kinase" evidence="11">
    <location>
        <begin position="119"/>
        <end position="337"/>
    </location>
</feature>
<dbReference type="InterPro" id="IPR050351">
    <property type="entry name" value="BphY/WalK/GraS-like"/>
</dbReference>
<keyword evidence="7 12" id="KW-0418">Kinase</keyword>
<evidence type="ECO:0000256" key="9">
    <source>
        <dbReference type="ARBA" id="ARBA00023012"/>
    </source>
</evidence>
<evidence type="ECO:0000256" key="6">
    <source>
        <dbReference type="ARBA" id="ARBA00022741"/>
    </source>
</evidence>
<comment type="catalytic activity">
    <reaction evidence="1">
        <text>ATP + protein L-histidine = ADP + protein N-phospho-L-histidine.</text>
        <dbReference type="EC" id="2.7.13.3"/>
    </reaction>
</comment>
<evidence type="ECO:0000256" key="3">
    <source>
        <dbReference type="ARBA" id="ARBA00012438"/>
    </source>
</evidence>
<dbReference type="EC" id="2.7.13.3" evidence="3"/>
<dbReference type="SMART" id="SM00387">
    <property type="entry name" value="HATPase_c"/>
    <property type="match status" value="1"/>
</dbReference>
<evidence type="ECO:0000256" key="10">
    <source>
        <dbReference type="SAM" id="Phobius"/>
    </source>
</evidence>